<evidence type="ECO:0000313" key="14">
    <source>
        <dbReference type="EMBL" id="KAF2575506.1"/>
    </source>
</evidence>
<dbReference type="GO" id="GO:0005737">
    <property type="term" value="C:cytoplasm"/>
    <property type="evidence" value="ECO:0007669"/>
    <property type="project" value="UniProtKB-SubCell"/>
</dbReference>
<evidence type="ECO:0000259" key="13">
    <source>
        <dbReference type="Pfam" id="PF01156"/>
    </source>
</evidence>
<dbReference type="GO" id="GO:0004864">
    <property type="term" value="F:protein phosphatase inhibitor activity"/>
    <property type="evidence" value="ECO:0007669"/>
    <property type="project" value="UniProtKB-KW"/>
</dbReference>
<gene>
    <name evidence="14" type="ORF">F2Q70_00002140</name>
</gene>
<evidence type="ECO:0000256" key="10">
    <source>
        <dbReference type="ARBA" id="ARBA00023242"/>
    </source>
</evidence>
<keyword evidence="6" id="KW-1003">Cell membrane</keyword>
<evidence type="ECO:0000256" key="5">
    <source>
        <dbReference type="ARBA" id="ARBA00009176"/>
    </source>
</evidence>
<keyword evidence="7" id="KW-0963">Cytoplasm</keyword>
<accession>A0A8S9J2Q3</accession>
<name>A0A8S9J2Q3_BRACR</name>
<dbReference type="AlphaFoldDB" id="A0A8S9J2Q3"/>
<keyword evidence="12" id="KW-0812">Transmembrane</keyword>
<dbReference type="EMBL" id="QGKY02001015">
    <property type="protein sequence ID" value="KAF2575506.1"/>
    <property type="molecule type" value="Genomic_DNA"/>
</dbReference>
<dbReference type="GO" id="GO:0016799">
    <property type="term" value="F:hydrolase activity, hydrolyzing N-glycosyl compounds"/>
    <property type="evidence" value="ECO:0007669"/>
    <property type="project" value="InterPro"/>
</dbReference>
<dbReference type="Pfam" id="PF10604">
    <property type="entry name" value="Polyketide_cyc2"/>
    <property type="match status" value="1"/>
</dbReference>
<dbReference type="InterPro" id="IPR021924">
    <property type="entry name" value="DUF3537"/>
</dbReference>
<dbReference type="GO" id="GO:0005634">
    <property type="term" value="C:nucleus"/>
    <property type="evidence" value="ECO:0007669"/>
    <property type="project" value="UniProtKB-SubCell"/>
</dbReference>
<dbReference type="Pfam" id="PF12056">
    <property type="entry name" value="DUF3537"/>
    <property type="match status" value="1"/>
</dbReference>
<dbReference type="SUPFAM" id="SSF53590">
    <property type="entry name" value="Nucleoside hydrolase"/>
    <property type="match status" value="1"/>
</dbReference>
<dbReference type="PANTHER" id="PTHR31963">
    <property type="entry name" value="RAS GUANINE NUCLEOTIDE EXCHANGE FACTOR K"/>
    <property type="match status" value="1"/>
</dbReference>
<dbReference type="GO" id="GO:0005886">
    <property type="term" value="C:plasma membrane"/>
    <property type="evidence" value="ECO:0007669"/>
    <property type="project" value="UniProtKB-SubCell"/>
</dbReference>
<evidence type="ECO:0000256" key="8">
    <source>
        <dbReference type="ARBA" id="ARBA00022682"/>
    </source>
</evidence>
<dbReference type="InterPro" id="IPR023393">
    <property type="entry name" value="START-like_dom_sf"/>
</dbReference>
<evidence type="ECO:0000256" key="2">
    <source>
        <dbReference type="ARBA" id="ARBA00004236"/>
    </source>
</evidence>
<comment type="similarity">
    <text evidence="5">Belongs to the IUNH family.</text>
</comment>
<dbReference type="CDD" id="cd07821">
    <property type="entry name" value="PYR_PYL_RCAR_like"/>
    <property type="match status" value="1"/>
</dbReference>
<evidence type="ECO:0000256" key="4">
    <source>
        <dbReference type="ARBA" id="ARBA00008594"/>
    </source>
</evidence>
<comment type="similarity">
    <text evidence="4">Belongs to the PYR/PYL/RCAR abscisic acid intracellular receptor family.</text>
</comment>
<evidence type="ECO:0000256" key="1">
    <source>
        <dbReference type="ARBA" id="ARBA00004123"/>
    </source>
</evidence>
<keyword evidence="10" id="KW-0539">Nucleus</keyword>
<keyword evidence="8" id="KW-0938">Abscisic acid signaling pathway</keyword>
<dbReference type="GO" id="GO:0042803">
    <property type="term" value="F:protein homodimerization activity"/>
    <property type="evidence" value="ECO:0007669"/>
    <property type="project" value="UniProtKB-ARBA"/>
</dbReference>
<evidence type="ECO:0000256" key="3">
    <source>
        <dbReference type="ARBA" id="ARBA00004496"/>
    </source>
</evidence>
<comment type="subcellular location">
    <subcellularLocation>
        <location evidence="2">Cell membrane</location>
    </subcellularLocation>
    <subcellularLocation>
        <location evidence="3">Cytoplasm</location>
    </subcellularLocation>
    <subcellularLocation>
        <location evidence="1">Nucleus</location>
    </subcellularLocation>
</comment>
<sequence length="617" mass="69035">MASKDPNREQPPPLSIEIKATGDQFFVNFFCKLIHSLMSSDQPPETSLLDSNQEQQPLSGVVEDKDDDLVLELGHCKDCERYQNKSFELNIVVSHACLAVVSLLCVSHNLRKHGIRKFLFVDQLSGRMGPLKAQYIQQISNSVRLLALWSLPCFGLKAVREIIRMLYVPHDQPWLSVLILLSMILSWTYLSTIFLAASAMFHLVCNLQVIHFEDYAKLLDGESEISLFIYEHICLRHYLSKISHRFRIFLLLQFLVVTISQFTTLFQQTYHVSAVVQVVGIILCLHTATKISHRAQAIASVASKWHVIMSCSSTDTTQIRTSPSGAVQLDPEFSKNVGQIVLFGGAFAVNGNVNPASEANIFGDPEAADIVFTCGADVIAVGINVTHQVIMTGQSRFQFNKSMVDSQPIREEEDATQTASTLHHQMIPSELTQDEFAELTDSITEFHTYQLGPGRCSSLLAQRIKSPPETVWSVVRRFDRPQTYKHFIKSCSVDEGFEMRVGCTRYVDVISGLPANTSRERLDLLDDDRRVTGFSITGGEHRLRNYKSVTTVHGFERDGRISSVVLESYVVDVPEGNTEEDTRLFADTVVKLNLQKLASVAEGMDPNSGDGRNSPVM</sequence>
<dbReference type="Pfam" id="PF01156">
    <property type="entry name" value="IU_nuc_hydro"/>
    <property type="match status" value="1"/>
</dbReference>
<dbReference type="InterPro" id="IPR036452">
    <property type="entry name" value="Ribo_hydro-like"/>
</dbReference>
<evidence type="ECO:0000256" key="6">
    <source>
        <dbReference type="ARBA" id="ARBA00022475"/>
    </source>
</evidence>
<dbReference type="GO" id="GO:0038023">
    <property type="term" value="F:signaling receptor activity"/>
    <property type="evidence" value="ECO:0007669"/>
    <property type="project" value="UniProtKB-ARBA"/>
</dbReference>
<dbReference type="InterPro" id="IPR019587">
    <property type="entry name" value="Polyketide_cyclase/dehydratase"/>
</dbReference>
<proteinExistence type="inferred from homology"/>
<evidence type="ECO:0000256" key="12">
    <source>
        <dbReference type="SAM" id="Phobius"/>
    </source>
</evidence>
<evidence type="ECO:0000256" key="11">
    <source>
        <dbReference type="ARBA" id="ARBA00023272"/>
    </source>
</evidence>
<dbReference type="PANTHER" id="PTHR31963:SF2">
    <property type="entry name" value="ZINC FINGER CONSTANS-LIKE PROTEIN (DUF3537)"/>
    <property type="match status" value="1"/>
</dbReference>
<dbReference type="Gene3D" id="3.90.245.10">
    <property type="entry name" value="Ribonucleoside hydrolase-like"/>
    <property type="match status" value="1"/>
</dbReference>
<dbReference type="InterPro" id="IPR001910">
    <property type="entry name" value="Inosine/uridine_hydrolase_dom"/>
</dbReference>
<reference evidence="14" key="1">
    <citation type="submission" date="2019-12" db="EMBL/GenBank/DDBJ databases">
        <title>Genome sequencing and annotation of Brassica cretica.</title>
        <authorList>
            <person name="Studholme D.J."/>
            <person name="Sarris P.F."/>
        </authorList>
    </citation>
    <scope>NUCLEOTIDE SEQUENCE</scope>
    <source>
        <strain evidence="14">PFS-102/07</strain>
        <tissue evidence="14">Leaf</tissue>
    </source>
</reference>
<dbReference type="Gene3D" id="3.30.530.20">
    <property type="match status" value="1"/>
</dbReference>
<keyword evidence="9" id="KW-0675">Receptor</keyword>
<keyword evidence="12" id="KW-1133">Transmembrane helix</keyword>
<dbReference type="SUPFAM" id="SSF55961">
    <property type="entry name" value="Bet v1-like"/>
    <property type="match status" value="1"/>
</dbReference>
<keyword evidence="11" id="KW-0650">Protein phosphatase inhibitor</keyword>
<comment type="caution">
    <text evidence="14">The sequence shown here is derived from an EMBL/GenBank/DDBJ whole genome shotgun (WGS) entry which is preliminary data.</text>
</comment>
<dbReference type="FunFam" id="3.30.530.20:FF:000019">
    <property type="entry name" value="Abscisic acid receptor PYR1"/>
    <property type="match status" value="1"/>
</dbReference>
<dbReference type="GO" id="GO:0062049">
    <property type="term" value="C:protein phosphatase inhibitor complex"/>
    <property type="evidence" value="ECO:0007669"/>
    <property type="project" value="UniProtKB-ARBA"/>
</dbReference>
<feature type="transmembrane region" description="Helical" evidence="12">
    <location>
        <begin position="174"/>
        <end position="197"/>
    </location>
</feature>
<protein>
    <recommendedName>
        <fullName evidence="13">Inosine/uridine-preferring nucleoside hydrolase domain-containing protein</fullName>
    </recommendedName>
</protein>
<feature type="domain" description="Inosine/uridine-preferring nucleoside hydrolase" evidence="13">
    <location>
        <begin position="326"/>
        <end position="402"/>
    </location>
</feature>
<keyword evidence="12" id="KW-0472">Membrane</keyword>
<evidence type="ECO:0000256" key="7">
    <source>
        <dbReference type="ARBA" id="ARBA00022490"/>
    </source>
</evidence>
<organism evidence="14">
    <name type="scientific">Brassica cretica</name>
    <name type="common">Mustard</name>
    <dbReference type="NCBI Taxonomy" id="69181"/>
    <lineage>
        <taxon>Eukaryota</taxon>
        <taxon>Viridiplantae</taxon>
        <taxon>Streptophyta</taxon>
        <taxon>Embryophyta</taxon>
        <taxon>Tracheophyta</taxon>
        <taxon>Spermatophyta</taxon>
        <taxon>Magnoliopsida</taxon>
        <taxon>eudicotyledons</taxon>
        <taxon>Gunneridae</taxon>
        <taxon>Pentapetalae</taxon>
        <taxon>rosids</taxon>
        <taxon>malvids</taxon>
        <taxon>Brassicales</taxon>
        <taxon>Brassicaceae</taxon>
        <taxon>Brassiceae</taxon>
        <taxon>Brassica</taxon>
    </lineage>
</organism>
<evidence type="ECO:0000256" key="9">
    <source>
        <dbReference type="ARBA" id="ARBA00023170"/>
    </source>
</evidence>
<dbReference type="GO" id="GO:0009738">
    <property type="term" value="P:abscisic acid-activated signaling pathway"/>
    <property type="evidence" value="ECO:0007669"/>
    <property type="project" value="UniProtKB-KW"/>
</dbReference>